<accession>A0A1X0S3D1</accession>
<gene>
    <name evidence="1" type="ORF">BCV71DRAFT_284678</name>
</gene>
<evidence type="ECO:0000313" key="2">
    <source>
        <dbReference type="Proteomes" id="UP000242381"/>
    </source>
</evidence>
<dbReference type="Proteomes" id="UP000242381">
    <property type="component" value="Unassembled WGS sequence"/>
</dbReference>
<evidence type="ECO:0000313" key="1">
    <source>
        <dbReference type="EMBL" id="ORE18744.1"/>
    </source>
</evidence>
<proteinExistence type="predicted"/>
<protein>
    <submittedName>
        <fullName evidence="1">Uncharacterized protein</fullName>
    </submittedName>
</protein>
<reference evidence="1 2" key="1">
    <citation type="journal article" date="2016" name="Proc. Natl. Acad. Sci. U.S.A.">
        <title>Lipid metabolic changes in an early divergent fungus govern the establishment of a mutualistic symbiosis with endobacteria.</title>
        <authorList>
            <person name="Lastovetsky O.A."/>
            <person name="Gaspar M.L."/>
            <person name="Mondo S.J."/>
            <person name="LaButti K.M."/>
            <person name="Sandor L."/>
            <person name="Grigoriev I.V."/>
            <person name="Henry S.A."/>
            <person name="Pawlowska T.E."/>
        </authorList>
    </citation>
    <scope>NUCLEOTIDE SEQUENCE [LARGE SCALE GENOMIC DNA]</scope>
    <source>
        <strain evidence="1 2">ATCC 11559</strain>
    </source>
</reference>
<organism evidence="1 2">
    <name type="scientific">Rhizopus microsporus</name>
    <dbReference type="NCBI Taxonomy" id="58291"/>
    <lineage>
        <taxon>Eukaryota</taxon>
        <taxon>Fungi</taxon>
        <taxon>Fungi incertae sedis</taxon>
        <taxon>Mucoromycota</taxon>
        <taxon>Mucoromycotina</taxon>
        <taxon>Mucoromycetes</taxon>
        <taxon>Mucorales</taxon>
        <taxon>Mucorineae</taxon>
        <taxon>Rhizopodaceae</taxon>
        <taxon>Rhizopus</taxon>
    </lineage>
</organism>
<sequence>MNLIMGVLNVNIGMSYVYTTETKEYCKISKNHKVEHVVRRGTVDVLALFLVSCMLLQSTWASKLDVDKTIIKWDGNLTISQYLFDKNEKTFYFYPKLNKTQVLERLVEEDKIIMFGAQNCEVKTWKGGCAYTKQFCQGTEWSLGGGVFGLEASLGASSKVCFGYEHSCSEDGKQTWTKLYSNMLREKVTGKYE</sequence>
<dbReference type="EMBL" id="KV921323">
    <property type="protein sequence ID" value="ORE18744.1"/>
    <property type="molecule type" value="Genomic_DNA"/>
</dbReference>
<name>A0A1X0S3D1_RHIZD</name>
<dbReference type="AlphaFoldDB" id="A0A1X0S3D1"/>